<dbReference type="AlphaFoldDB" id="A0A2Z4GAE3"/>
<protein>
    <submittedName>
        <fullName evidence="2">Uncharacterized protein</fullName>
    </submittedName>
</protein>
<feature type="signal peptide" evidence="1">
    <location>
        <begin position="1"/>
        <end position="19"/>
    </location>
</feature>
<evidence type="ECO:0000313" key="2">
    <source>
        <dbReference type="EMBL" id="AWV98229.1"/>
    </source>
</evidence>
<dbReference type="EMBL" id="CP029480">
    <property type="protein sequence ID" value="AWV98229.1"/>
    <property type="molecule type" value="Genomic_DNA"/>
</dbReference>
<reference evidence="2 3" key="1">
    <citation type="submission" date="2018-05" db="EMBL/GenBank/DDBJ databases">
        <title>Complete genome sequence of Arcticibacterium luteifluviistationis SM1504T, a cytophagaceae bacterium isolated from Arctic surface seawater.</title>
        <authorList>
            <person name="Li Y."/>
            <person name="Qin Q.-L."/>
        </authorList>
    </citation>
    <scope>NUCLEOTIDE SEQUENCE [LARGE SCALE GENOMIC DNA]</scope>
    <source>
        <strain evidence="2 3">SM1504</strain>
    </source>
</reference>
<proteinExistence type="predicted"/>
<name>A0A2Z4GAE3_9BACT</name>
<sequence length="358" mass="38287">MKRVFTIVCLLGFSTWTYAQSILLDPSQNQVINATRNLPELNLYSTGFVPFAGIKFFDDATFKTGIFYNGFYDGIGFTNDANNPGVFWQNTLKRLGVNTFEPRGGIHIKANSLAEEPQLLIHQTNDSYGRINFESNVPANGRWTLSGSINATSSLSRFNIFSSQAGANLMTFTGEGNVGVGVDNPEYPLHIKAGSSTSNSSTGSVSIGSNGSRHMNIGTYQINAFYGSNASYLSLNGISGGDVYVGNNYGNGDLIVENGARLGGVGAPAIKTKRLWGQLLNSSGSAGIVAHGVNAENILSIQAVVKDGSGNYYPASGNGVGSSTYQYRTYCDATNCYIKDAGSALTHDYFTILLVYMD</sequence>
<dbReference type="OrthoDB" id="1183114at2"/>
<keyword evidence="1" id="KW-0732">Signal</keyword>
<accession>A0A2Z4GAE3</accession>
<evidence type="ECO:0000256" key="1">
    <source>
        <dbReference type="SAM" id="SignalP"/>
    </source>
</evidence>
<feature type="chain" id="PRO_5016372922" evidence="1">
    <location>
        <begin position="20"/>
        <end position="358"/>
    </location>
</feature>
<evidence type="ECO:0000313" key="3">
    <source>
        <dbReference type="Proteomes" id="UP000249873"/>
    </source>
</evidence>
<organism evidence="2 3">
    <name type="scientific">Arcticibacterium luteifluviistationis</name>
    <dbReference type="NCBI Taxonomy" id="1784714"/>
    <lineage>
        <taxon>Bacteria</taxon>
        <taxon>Pseudomonadati</taxon>
        <taxon>Bacteroidota</taxon>
        <taxon>Cytophagia</taxon>
        <taxon>Cytophagales</taxon>
        <taxon>Leadbetterellaceae</taxon>
        <taxon>Arcticibacterium</taxon>
    </lineage>
</organism>
<dbReference type="Proteomes" id="UP000249873">
    <property type="component" value="Chromosome"/>
</dbReference>
<dbReference type="RefSeq" id="WP_111371357.1">
    <property type="nucleotide sequence ID" value="NZ_CP029480.1"/>
</dbReference>
<keyword evidence="3" id="KW-1185">Reference proteome</keyword>
<gene>
    <name evidence="2" type="ORF">DJ013_08620</name>
</gene>
<dbReference type="KEGG" id="als:DJ013_08620"/>